<name>A0ABT0LKJ9_9XANT</name>
<reference evidence="1" key="1">
    <citation type="submission" date="2022-04" db="EMBL/GenBank/DDBJ databases">
        <title>Genomic comparison of 19 strains of Xanthomonas nasturtii, a newly emerging watercress pathogen.</title>
        <authorList>
            <person name="Harrison J."/>
            <person name="Greer S."/>
            <person name="Hussain R."/>
            <person name="Lascelles D."/>
            <person name="Roberts M."/>
            <person name="Carter B."/>
            <person name="Bryning A."/>
            <person name="Carroll S."/>
            <person name="Aspin A."/>
            <person name="Cruz L."/>
            <person name="Cruz J."/>
            <person name="Grant M."/>
            <person name="Vicente J."/>
            <person name="Studholme D.J."/>
        </authorList>
    </citation>
    <scope>NUCLEOTIDE SEQUENCE</scope>
    <source>
        <strain evidence="1">10016B</strain>
    </source>
</reference>
<protein>
    <submittedName>
        <fullName evidence="1">Uncharacterized protein</fullName>
    </submittedName>
</protein>
<comment type="caution">
    <text evidence="1">The sequence shown here is derived from an EMBL/GenBank/DDBJ whole genome shotgun (WGS) entry which is preliminary data.</text>
</comment>
<keyword evidence="2" id="KW-1185">Reference proteome</keyword>
<dbReference type="RefSeq" id="WP_181920392.1">
    <property type="nucleotide sequence ID" value="NZ_JAMBEC010000001.1"/>
</dbReference>
<dbReference type="EMBL" id="JAMBED010000001">
    <property type="protein sequence ID" value="MCL1549871.1"/>
    <property type="molecule type" value="Genomic_DNA"/>
</dbReference>
<sequence>MEETLHEIRLLWRAPKLKATTRVVPAVSMNLKNRGRFFVHRVHHRNKHARVEQMHCAPSLAVFF</sequence>
<proteinExistence type="predicted"/>
<gene>
    <name evidence="1" type="ORF">M3O51_00675</name>
</gene>
<accession>A0ABT0LKJ9</accession>
<evidence type="ECO:0000313" key="2">
    <source>
        <dbReference type="Proteomes" id="UP001167357"/>
    </source>
</evidence>
<evidence type="ECO:0000313" key="1">
    <source>
        <dbReference type="EMBL" id="MCL1549871.1"/>
    </source>
</evidence>
<organism evidence="1 2">
    <name type="scientific">Xanthomonas nasturtii</name>
    <dbReference type="NCBI Taxonomy" id="1843581"/>
    <lineage>
        <taxon>Bacteria</taxon>
        <taxon>Pseudomonadati</taxon>
        <taxon>Pseudomonadota</taxon>
        <taxon>Gammaproteobacteria</taxon>
        <taxon>Lysobacterales</taxon>
        <taxon>Lysobacteraceae</taxon>
        <taxon>Xanthomonas</taxon>
    </lineage>
</organism>
<dbReference type="Proteomes" id="UP001167357">
    <property type="component" value="Unassembled WGS sequence"/>
</dbReference>